<dbReference type="InterPro" id="IPR011044">
    <property type="entry name" value="Quino_amine_DH_bsu"/>
</dbReference>
<sequence>MTTPFDRAELRRVTSGILDYLDNKMRGLRGLERASRLSIPTGDGCVYSALQGEILDVLTVPRRHRHQFFRICGYNDASPKLLFTGDDCHLVHTTQAYTYIIGREDHLYRIPRSTSFVRDLHEKECFSLRPWSPGDRQVRGIFFATSCDASFVYGKTWDSLIEIDVANDIGRYRTIQSGWLQNVSATILNGRSTLFWLDGEGPSNAYKWTRGRGGPGSKDKCTPFLQHHGVKFTSFTVSNDVGWLRTAWSPEATVWQVDLISEKVLAVFGEPAEPYDIRARPDGGLWATLEPCGDVGLVVEVWKPVFEFRANSQMMMRPATPIT</sequence>
<dbReference type="AlphaFoldDB" id="A0A7J6MNS3"/>
<dbReference type="Proteomes" id="UP000541610">
    <property type="component" value="Unassembled WGS sequence"/>
</dbReference>
<comment type="caution">
    <text evidence="1">The sequence shown here is derived from an EMBL/GenBank/DDBJ whole genome shotgun (WGS) entry which is preliminary data.</text>
</comment>
<reference evidence="1 2" key="1">
    <citation type="submission" date="2020-04" db="EMBL/GenBank/DDBJ databases">
        <title>Perkinsus olseni comparative genomics.</title>
        <authorList>
            <person name="Bogema D.R."/>
        </authorList>
    </citation>
    <scope>NUCLEOTIDE SEQUENCE [LARGE SCALE GENOMIC DNA]</scope>
    <source>
        <strain evidence="1">00978-12</strain>
    </source>
</reference>
<evidence type="ECO:0000313" key="1">
    <source>
        <dbReference type="EMBL" id="KAF4673239.1"/>
    </source>
</evidence>
<dbReference type="SUPFAM" id="SSF50969">
    <property type="entry name" value="YVTN repeat-like/Quinoprotein amine dehydrogenase"/>
    <property type="match status" value="1"/>
</dbReference>
<dbReference type="OrthoDB" id="10282609at2759"/>
<protein>
    <submittedName>
        <fullName evidence="1">Uncharacterized protein</fullName>
    </submittedName>
</protein>
<dbReference type="EMBL" id="JABANP010001246">
    <property type="protein sequence ID" value="KAF4673239.1"/>
    <property type="molecule type" value="Genomic_DNA"/>
</dbReference>
<organism evidence="1 2">
    <name type="scientific">Perkinsus olseni</name>
    <name type="common">Perkinsus atlanticus</name>
    <dbReference type="NCBI Taxonomy" id="32597"/>
    <lineage>
        <taxon>Eukaryota</taxon>
        <taxon>Sar</taxon>
        <taxon>Alveolata</taxon>
        <taxon>Perkinsozoa</taxon>
        <taxon>Perkinsea</taxon>
        <taxon>Perkinsida</taxon>
        <taxon>Perkinsidae</taxon>
        <taxon>Perkinsus</taxon>
    </lineage>
</organism>
<gene>
    <name evidence="1" type="ORF">FOZ60_001655</name>
</gene>
<evidence type="ECO:0000313" key="2">
    <source>
        <dbReference type="Proteomes" id="UP000541610"/>
    </source>
</evidence>
<name>A0A7J6MNS3_PEROL</name>
<proteinExistence type="predicted"/>
<accession>A0A7J6MNS3</accession>